<feature type="transmembrane region" description="Helical" evidence="5">
    <location>
        <begin position="429"/>
        <end position="453"/>
    </location>
</feature>
<evidence type="ECO:0000259" key="6">
    <source>
        <dbReference type="PROSITE" id="PS50850"/>
    </source>
</evidence>
<dbReference type="PANTHER" id="PTHR23501">
    <property type="entry name" value="MAJOR FACILITATOR SUPERFAMILY"/>
    <property type="match status" value="1"/>
</dbReference>
<accession>A0A9P4QNP1</accession>
<dbReference type="InterPro" id="IPR036259">
    <property type="entry name" value="MFS_trans_sf"/>
</dbReference>
<feature type="transmembrane region" description="Helical" evidence="5">
    <location>
        <begin position="300"/>
        <end position="320"/>
    </location>
</feature>
<dbReference type="Gene3D" id="1.20.1720.10">
    <property type="entry name" value="Multidrug resistance protein D"/>
    <property type="match status" value="1"/>
</dbReference>
<dbReference type="InterPro" id="IPR020846">
    <property type="entry name" value="MFS_dom"/>
</dbReference>
<dbReference type="AlphaFoldDB" id="A0A9P4QNP1"/>
<sequence length="532" mass="57484">METESAAPNAERAFLTGWRLHLTSLGVVLTLLLINLEVTIVSTSLVAITNELDGYGETSWIVSAYLITYMGFMILWSKLSDIIGRKVSFLATVFIFTAFSGACGGASTMTQLIICRTFQGIGGAGGYSLSTLMTYEMVPKSKLPVYGAVNAASVAFATLLGPLFGGLINNHTTWRWVFYLNLPAGACVMAILFLAIPPGFPHNGSPASRKEKQTSQSTLQQLKRIDVVGGILMLASSLLASSALLETSNRFGWSNGGTISLLVLSGICWIFFFAWEWFVSKDTVPQEPLFPWKFIYDRSWMGMLTMTFLAGVPFNVVVVFLPQRLQIVSGQTPLDAGIHLLPYTFGAAFGAALANALGSKRRLAIAHVLLIGAALQVLGLALLSTLPITNVFPSKGYGFATLAGIGMGLSFGMLVLATPFMVDQQDLSVASGAIIQFRFLGGVIGLAIATSILNSRIKSHLAGVLDARMLAALFESTTILESLPQVTKEEVIHIFAQEYNFQNYVMVAFAGAQILAVLVFWNHKWASRGWIQ</sequence>
<dbReference type="PROSITE" id="PS50850">
    <property type="entry name" value="MFS"/>
    <property type="match status" value="1"/>
</dbReference>
<dbReference type="OrthoDB" id="440553at2759"/>
<evidence type="ECO:0000313" key="7">
    <source>
        <dbReference type="EMBL" id="KAF2728284.1"/>
    </source>
</evidence>
<feature type="transmembrane region" description="Helical" evidence="5">
    <location>
        <begin position="257"/>
        <end position="279"/>
    </location>
</feature>
<dbReference type="GO" id="GO:0005886">
    <property type="term" value="C:plasma membrane"/>
    <property type="evidence" value="ECO:0007669"/>
    <property type="project" value="TreeGrafter"/>
</dbReference>
<evidence type="ECO:0000313" key="8">
    <source>
        <dbReference type="Proteomes" id="UP000799444"/>
    </source>
</evidence>
<reference evidence="7" key="1">
    <citation type="journal article" date="2020" name="Stud. Mycol.">
        <title>101 Dothideomycetes genomes: a test case for predicting lifestyles and emergence of pathogens.</title>
        <authorList>
            <person name="Haridas S."/>
            <person name="Albert R."/>
            <person name="Binder M."/>
            <person name="Bloem J."/>
            <person name="Labutti K."/>
            <person name="Salamov A."/>
            <person name="Andreopoulos B."/>
            <person name="Baker S."/>
            <person name="Barry K."/>
            <person name="Bills G."/>
            <person name="Bluhm B."/>
            <person name="Cannon C."/>
            <person name="Castanera R."/>
            <person name="Culley D."/>
            <person name="Daum C."/>
            <person name="Ezra D."/>
            <person name="Gonzalez J."/>
            <person name="Henrissat B."/>
            <person name="Kuo A."/>
            <person name="Liang C."/>
            <person name="Lipzen A."/>
            <person name="Lutzoni F."/>
            <person name="Magnuson J."/>
            <person name="Mondo S."/>
            <person name="Nolan M."/>
            <person name="Ohm R."/>
            <person name="Pangilinan J."/>
            <person name="Park H.-J."/>
            <person name="Ramirez L."/>
            <person name="Alfaro M."/>
            <person name="Sun H."/>
            <person name="Tritt A."/>
            <person name="Yoshinaga Y."/>
            <person name="Zwiers L.-H."/>
            <person name="Turgeon B."/>
            <person name="Goodwin S."/>
            <person name="Spatafora J."/>
            <person name="Crous P."/>
            <person name="Grigoriev I."/>
        </authorList>
    </citation>
    <scope>NUCLEOTIDE SEQUENCE</scope>
    <source>
        <strain evidence="7">CBS 125425</strain>
    </source>
</reference>
<comment type="caution">
    <text evidence="7">The sequence shown here is derived from an EMBL/GenBank/DDBJ whole genome shotgun (WGS) entry which is preliminary data.</text>
</comment>
<keyword evidence="8" id="KW-1185">Reference proteome</keyword>
<keyword evidence="4 5" id="KW-0472">Membrane</keyword>
<name>A0A9P4QNP1_9PLEO</name>
<dbReference type="Pfam" id="PF07690">
    <property type="entry name" value="MFS_1"/>
    <property type="match status" value="1"/>
</dbReference>
<feature type="transmembrane region" description="Helical" evidence="5">
    <location>
        <begin position="364"/>
        <end position="384"/>
    </location>
</feature>
<evidence type="ECO:0000256" key="3">
    <source>
        <dbReference type="ARBA" id="ARBA00022989"/>
    </source>
</evidence>
<keyword evidence="2 5" id="KW-0812">Transmembrane</keyword>
<feature type="transmembrane region" description="Helical" evidence="5">
    <location>
        <begin position="501"/>
        <end position="521"/>
    </location>
</feature>
<feature type="transmembrane region" description="Helical" evidence="5">
    <location>
        <begin position="89"/>
        <end position="114"/>
    </location>
</feature>
<dbReference type="InterPro" id="IPR011701">
    <property type="entry name" value="MFS"/>
</dbReference>
<gene>
    <name evidence="7" type="ORF">EJ04DRAFT_538502</name>
</gene>
<keyword evidence="3 5" id="KW-1133">Transmembrane helix</keyword>
<organism evidence="7 8">
    <name type="scientific">Polyplosphaeria fusca</name>
    <dbReference type="NCBI Taxonomy" id="682080"/>
    <lineage>
        <taxon>Eukaryota</taxon>
        <taxon>Fungi</taxon>
        <taxon>Dikarya</taxon>
        <taxon>Ascomycota</taxon>
        <taxon>Pezizomycotina</taxon>
        <taxon>Dothideomycetes</taxon>
        <taxon>Pleosporomycetidae</taxon>
        <taxon>Pleosporales</taxon>
        <taxon>Tetraplosphaeriaceae</taxon>
        <taxon>Polyplosphaeria</taxon>
    </lineage>
</organism>
<feature type="transmembrane region" description="Helical" evidence="5">
    <location>
        <begin position="396"/>
        <end position="417"/>
    </location>
</feature>
<evidence type="ECO:0000256" key="2">
    <source>
        <dbReference type="ARBA" id="ARBA00022692"/>
    </source>
</evidence>
<dbReference type="EMBL" id="ML996287">
    <property type="protein sequence ID" value="KAF2728284.1"/>
    <property type="molecule type" value="Genomic_DNA"/>
</dbReference>
<dbReference type="SUPFAM" id="SSF103473">
    <property type="entry name" value="MFS general substrate transporter"/>
    <property type="match status" value="1"/>
</dbReference>
<dbReference type="Gene3D" id="1.20.1250.20">
    <property type="entry name" value="MFS general substrate transporter like domains"/>
    <property type="match status" value="1"/>
</dbReference>
<feature type="transmembrane region" description="Helical" evidence="5">
    <location>
        <begin position="145"/>
        <end position="164"/>
    </location>
</feature>
<feature type="transmembrane region" description="Helical" evidence="5">
    <location>
        <begin position="340"/>
        <end position="357"/>
    </location>
</feature>
<comment type="subcellular location">
    <subcellularLocation>
        <location evidence="1">Membrane</location>
        <topology evidence="1">Multi-pass membrane protein</topology>
    </subcellularLocation>
</comment>
<feature type="transmembrane region" description="Helical" evidence="5">
    <location>
        <begin position="22"/>
        <end position="48"/>
    </location>
</feature>
<protein>
    <submittedName>
        <fullName evidence="7">Efflux pump antibiotic resistance protein</fullName>
    </submittedName>
</protein>
<feature type="transmembrane region" description="Helical" evidence="5">
    <location>
        <begin position="60"/>
        <end position="77"/>
    </location>
</feature>
<dbReference type="Proteomes" id="UP000799444">
    <property type="component" value="Unassembled WGS sequence"/>
</dbReference>
<feature type="transmembrane region" description="Helical" evidence="5">
    <location>
        <begin position="176"/>
        <end position="196"/>
    </location>
</feature>
<evidence type="ECO:0000256" key="5">
    <source>
        <dbReference type="SAM" id="Phobius"/>
    </source>
</evidence>
<dbReference type="GO" id="GO:0022857">
    <property type="term" value="F:transmembrane transporter activity"/>
    <property type="evidence" value="ECO:0007669"/>
    <property type="project" value="InterPro"/>
</dbReference>
<dbReference type="PANTHER" id="PTHR23501:SF43">
    <property type="entry name" value="MULTIDRUG TRANSPORTER, PUTATIVE (AFU_ORTHOLOGUE AFUA_6G03040)-RELATED"/>
    <property type="match status" value="1"/>
</dbReference>
<feature type="domain" description="Major facilitator superfamily (MFS) profile" evidence="6">
    <location>
        <begin position="23"/>
        <end position="528"/>
    </location>
</feature>
<evidence type="ECO:0000256" key="4">
    <source>
        <dbReference type="ARBA" id="ARBA00023136"/>
    </source>
</evidence>
<evidence type="ECO:0000256" key="1">
    <source>
        <dbReference type="ARBA" id="ARBA00004141"/>
    </source>
</evidence>
<proteinExistence type="predicted"/>